<comment type="caution">
    <text evidence="6">The sequence shown here is derived from an EMBL/GenBank/DDBJ whole genome shotgun (WGS) entry which is preliminary data.</text>
</comment>
<evidence type="ECO:0000259" key="3">
    <source>
        <dbReference type="PROSITE" id="PS50113"/>
    </source>
</evidence>
<feature type="transmembrane region" description="Helical" evidence="1">
    <location>
        <begin position="181"/>
        <end position="201"/>
    </location>
</feature>
<keyword evidence="7" id="KW-1185">Reference proteome</keyword>
<dbReference type="InterPro" id="IPR035919">
    <property type="entry name" value="EAL_sf"/>
</dbReference>
<keyword evidence="1" id="KW-1133">Transmembrane helix</keyword>
<dbReference type="SMART" id="SM00052">
    <property type="entry name" value="EAL"/>
    <property type="match status" value="1"/>
</dbReference>
<dbReference type="InterPro" id="IPR029016">
    <property type="entry name" value="GAF-like_dom_sf"/>
</dbReference>
<feature type="domain" description="PAC" evidence="3">
    <location>
        <begin position="577"/>
        <end position="629"/>
    </location>
</feature>
<dbReference type="NCBIfam" id="TIGR00229">
    <property type="entry name" value="sensory_box"/>
    <property type="match status" value="2"/>
</dbReference>
<proteinExistence type="predicted"/>
<dbReference type="InterPro" id="IPR013767">
    <property type="entry name" value="PAS_fold"/>
</dbReference>
<name>A0A7Y9QWC7_9BURK</name>
<accession>A0A7Y9QWC7</accession>
<dbReference type="CDD" id="cd01949">
    <property type="entry name" value="GGDEF"/>
    <property type="match status" value="1"/>
</dbReference>
<evidence type="ECO:0000256" key="1">
    <source>
        <dbReference type="SAM" id="Phobius"/>
    </source>
</evidence>
<dbReference type="Gene3D" id="3.30.450.20">
    <property type="entry name" value="PAS domain"/>
    <property type="match status" value="2"/>
</dbReference>
<evidence type="ECO:0000259" key="4">
    <source>
        <dbReference type="PROSITE" id="PS50883"/>
    </source>
</evidence>
<dbReference type="CDD" id="cd01948">
    <property type="entry name" value="EAL"/>
    <property type="match status" value="1"/>
</dbReference>
<keyword evidence="1" id="KW-0472">Membrane</keyword>
<evidence type="ECO:0000259" key="2">
    <source>
        <dbReference type="PROSITE" id="PS50112"/>
    </source>
</evidence>
<dbReference type="SUPFAM" id="SSF141868">
    <property type="entry name" value="EAL domain-like"/>
    <property type="match status" value="1"/>
</dbReference>
<gene>
    <name evidence="6" type="ORF">BDD16_000270</name>
</gene>
<dbReference type="GO" id="GO:0006355">
    <property type="term" value="P:regulation of DNA-templated transcription"/>
    <property type="evidence" value="ECO:0007669"/>
    <property type="project" value="InterPro"/>
</dbReference>
<dbReference type="PROSITE" id="PS50883">
    <property type="entry name" value="EAL"/>
    <property type="match status" value="1"/>
</dbReference>
<protein>
    <submittedName>
        <fullName evidence="6">Diguanylate cyclase (GGDEF)-like protein/PAS domain S-box-containing protein</fullName>
    </submittedName>
</protein>
<dbReference type="EMBL" id="JACCFH010000001">
    <property type="protein sequence ID" value="NYG31284.1"/>
    <property type="molecule type" value="Genomic_DNA"/>
</dbReference>
<dbReference type="InterPro" id="IPR000700">
    <property type="entry name" value="PAS-assoc_C"/>
</dbReference>
<evidence type="ECO:0000259" key="5">
    <source>
        <dbReference type="PROSITE" id="PS50887"/>
    </source>
</evidence>
<evidence type="ECO:0000313" key="6">
    <source>
        <dbReference type="EMBL" id="NYG31284.1"/>
    </source>
</evidence>
<dbReference type="Pfam" id="PF00989">
    <property type="entry name" value="PAS"/>
    <property type="match status" value="1"/>
</dbReference>
<feature type="domain" description="EAL" evidence="4">
    <location>
        <begin position="803"/>
        <end position="1057"/>
    </location>
</feature>
<dbReference type="Pfam" id="PF00990">
    <property type="entry name" value="GGDEF"/>
    <property type="match status" value="1"/>
</dbReference>
<dbReference type="InterPro" id="IPR013656">
    <property type="entry name" value="PAS_4"/>
</dbReference>
<dbReference type="Pfam" id="PF00563">
    <property type="entry name" value="EAL"/>
    <property type="match status" value="1"/>
</dbReference>
<dbReference type="FunFam" id="3.30.70.270:FF:000001">
    <property type="entry name" value="Diguanylate cyclase domain protein"/>
    <property type="match status" value="1"/>
</dbReference>
<dbReference type="Gene3D" id="3.30.70.270">
    <property type="match status" value="1"/>
</dbReference>
<dbReference type="NCBIfam" id="TIGR00254">
    <property type="entry name" value="GGDEF"/>
    <property type="match status" value="1"/>
</dbReference>
<dbReference type="SMART" id="SM00091">
    <property type="entry name" value="PAS"/>
    <property type="match status" value="2"/>
</dbReference>
<dbReference type="PANTHER" id="PTHR44757:SF2">
    <property type="entry name" value="BIOFILM ARCHITECTURE MAINTENANCE PROTEIN MBAA"/>
    <property type="match status" value="1"/>
</dbReference>
<feature type="domain" description="PAS" evidence="2">
    <location>
        <begin position="504"/>
        <end position="557"/>
    </location>
</feature>
<dbReference type="InterPro" id="IPR035965">
    <property type="entry name" value="PAS-like_dom_sf"/>
</dbReference>
<dbReference type="GO" id="GO:0003824">
    <property type="term" value="F:catalytic activity"/>
    <property type="evidence" value="ECO:0007669"/>
    <property type="project" value="UniProtKB-ARBA"/>
</dbReference>
<dbReference type="SUPFAM" id="SSF55781">
    <property type="entry name" value="GAF domain-like"/>
    <property type="match status" value="1"/>
</dbReference>
<feature type="domain" description="GGDEF" evidence="5">
    <location>
        <begin position="661"/>
        <end position="794"/>
    </location>
</feature>
<dbReference type="SUPFAM" id="SSF55785">
    <property type="entry name" value="PYP-like sensor domain (PAS domain)"/>
    <property type="match status" value="2"/>
</dbReference>
<dbReference type="InterPro" id="IPR052155">
    <property type="entry name" value="Biofilm_reg_signaling"/>
</dbReference>
<dbReference type="PROSITE" id="PS50887">
    <property type="entry name" value="GGDEF"/>
    <property type="match status" value="1"/>
</dbReference>
<dbReference type="InterPro" id="IPR029787">
    <property type="entry name" value="Nucleotide_cyclase"/>
</dbReference>
<dbReference type="Proteomes" id="UP000518288">
    <property type="component" value="Unassembled WGS sequence"/>
</dbReference>
<dbReference type="Gene3D" id="3.20.20.450">
    <property type="entry name" value="EAL domain"/>
    <property type="match status" value="1"/>
</dbReference>
<sequence>MTGERTPSSPTARPRHAGRLLGVIAVFGALCLCLIAWSDLRWRTTLTDTGQPIQLIDRVRLHLQAAELQAERLRAGDTSASAAAIDAELENAVLSSTALQARVRAMHDGTALNAQWIQAADRYVEQVSRSRQTLRERMADHPGSPALALRALHLDIDQTAMTMERLALEIRQERLQQQSHLSRVTLVLIALGTAGLMLLFYRHTRQREHTLDELARREAHLQAFAAAVPDVSFVLDAHGTYLEIFGQSDKLVAPAEELIGRRYQDFMPTEASQRIDAIIRRTLATREVTHTEYSIQLHGETRWFEARAHALPGEADQVVAISWDISERKHNELRVKTLSRLYSFLSQVNQSIVWTRTPDELYRRICQVAISHGHFRMAWIAQRNAQQTVLTLVAHSGAADHTVPEHQPRDLPLDATGPDAEHPAVRTWRSGHLRWDVPAGASSQAVAIPVHCNDTMTAVLVLVRERFNPDDPEEQALFNEISTDMSYALTQFQRREQWREGQDRSRLLAAALESTQDGVIVTDMRGRIVSVNRAFTEITGYSEQEALGQNTDFLHSDRQPADFHEVVRDRVLRDGRWQGELWSQRKDGAYQALWNSVATVSNEQGLPTHLVTVFTDITAKKEVEAQLQELAHVDSLTGLPNRLMVLSRLEHALAAARRKHHKVAVLYIDLDNFKNVNDSLGHNAGDQLLLGVAQRLAHRTRREDTLGRLGGDEFILVLETLRDGEDAAAVAQELLHLLASPFDVGPSEVYVQASIGISLYPDDGTEVEELLRDADTAMYQAKRAGRGTYRYYTEALTQAAQVRLQLDTRLRRALARQEFELWYQPLYRLHDRRLIGLEALVRLHQPGLPPVGPAEFIPVLEDTGHIVALGEWVTNEACRQGRAWLDEGLDFGRIAVNISSVEMQRGGTVARVQRALDTHGLAAEYLELEITESGLMQQGDHSEAFLHSLRAMGVQLAIDDFGTGYSSLAHLKRFPVGKLKIDRGFIRDLMTDSADAQLVHAMVAMGRSLGISVLAEGVETEEQMRHLRDIGCEAAQGYFFGRPAPAATARQWLNPAGTEGAGPCSGGTGATDAEVWPVI</sequence>
<dbReference type="PROSITE" id="PS50113">
    <property type="entry name" value="PAC"/>
    <property type="match status" value="1"/>
</dbReference>
<dbReference type="InterPro" id="IPR001633">
    <property type="entry name" value="EAL_dom"/>
</dbReference>
<dbReference type="SUPFAM" id="SSF55073">
    <property type="entry name" value="Nucleotide cyclase"/>
    <property type="match status" value="1"/>
</dbReference>
<organism evidence="6 7">
    <name type="scientific">Sphaerotilus montanus</name>
    <dbReference type="NCBI Taxonomy" id="522889"/>
    <lineage>
        <taxon>Bacteria</taxon>
        <taxon>Pseudomonadati</taxon>
        <taxon>Pseudomonadota</taxon>
        <taxon>Betaproteobacteria</taxon>
        <taxon>Burkholderiales</taxon>
        <taxon>Sphaerotilaceae</taxon>
        <taxon>Sphaerotilus</taxon>
    </lineage>
</organism>
<dbReference type="PROSITE" id="PS50112">
    <property type="entry name" value="PAS"/>
    <property type="match status" value="1"/>
</dbReference>
<dbReference type="SMART" id="SM00267">
    <property type="entry name" value="GGDEF"/>
    <property type="match status" value="1"/>
</dbReference>
<dbReference type="PANTHER" id="PTHR44757">
    <property type="entry name" value="DIGUANYLATE CYCLASE DGCP"/>
    <property type="match status" value="1"/>
</dbReference>
<dbReference type="InterPro" id="IPR043128">
    <property type="entry name" value="Rev_trsase/Diguanyl_cyclase"/>
</dbReference>
<dbReference type="Gene3D" id="3.30.450.40">
    <property type="match status" value="1"/>
</dbReference>
<reference evidence="6 7" key="1">
    <citation type="submission" date="2020-07" db="EMBL/GenBank/DDBJ databases">
        <title>Genomic Encyclopedia of Archaeal and Bacterial Type Strains, Phase II (KMG-II): from individual species to whole genera.</title>
        <authorList>
            <person name="Goeker M."/>
        </authorList>
    </citation>
    <scope>NUCLEOTIDE SEQUENCE [LARGE SCALE GENOMIC DNA]</scope>
    <source>
        <strain evidence="6 7">DSM 21226</strain>
    </source>
</reference>
<dbReference type="InterPro" id="IPR000014">
    <property type="entry name" value="PAS"/>
</dbReference>
<keyword evidence="1" id="KW-0812">Transmembrane</keyword>
<feature type="transmembrane region" description="Helical" evidence="1">
    <location>
        <begin position="20"/>
        <end position="37"/>
    </location>
</feature>
<evidence type="ECO:0000313" key="7">
    <source>
        <dbReference type="Proteomes" id="UP000518288"/>
    </source>
</evidence>
<dbReference type="RefSeq" id="WP_179632290.1">
    <property type="nucleotide sequence ID" value="NZ_JACCFH010000001.1"/>
</dbReference>
<dbReference type="Pfam" id="PF08448">
    <property type="entry name" value="PAS_4"/>
    <property type="match status" value="1"/>
</dbReference>
<dbReference type="InterPro" id="IPR000160">
    <property type="entry name" value="GGDEF_dom"/>
</dbReference>
<dbReference type="CDD" id="cd00130">
    <property type="entry name" value="PAS"/>
    <property type="match status" value="2"/>
</dbReference>
<dbReference type="AlphaFoldDB" id="A0A7Y9QWC7"/>